<evidence type="ECO:0000313" key="2">
    <source>
        <dbReference type="EMBL" id="OPA77778.1"/>
    </source>
</evidence>
<dbReference type="RefSeq" id="WP_078499522.1">
    <property type="nucleotide sequence ID" value="NZ_MSZX01000005.1"/>
</dbReference>
<dbReference type="Pfam" id="PF10676">
    <property type="entry name" value="gerPA"/>
    <property type="match status" value="1"/>
</dbReference>
<dbReference type="PANTHER" id="PTHR37808:SF3">
    <property type="entry name" value="SPORE GERMINATION PROTEIN GERPA-RELATED"/>
    <property type="match status" value="1"/>
</dbReference>
<feature type="region of interest" description="Disordered" evidence="1">
    <location>
        <begin position="58"/>
        <end position="78"/>
    </location>
</feature>
<name>A0A1T2XD74_9BACL</name>
<gene>
    <name evidence="2" type="ORF">BVG16_15220</name>
</gene>
<dbReference type="STRING" id="1324314.BVG16_15220"/>
<keyword evidence="3" id="KW-1185">Reference proteome</keyword>
<dbReference type="PANTHER" id="PTHR37808">
    <property type="entry name" value="SPORE GERMINATION PROTEIN-LIKE PROTEIN YDZR-RELATED"/>
    <property type="match status" value="1"/>
</dbReference>
<evidence type="ECO:0000256" key="1">
    <source>
        <dbReference type="SAM" id="MobiDB-lite"/>
    </source>
</evidence>
<dbReference type="OrthoDB" id="2691926at2"/>
<dbReference type="Proteomes" id="UP000190188">
    <property type="component" value="Unassembled WGS sequence"/>
</dbReference>
<comment type="caution">
    <text evidence="2">The sequence shown here is derived from an EMBL/GenBank/DDBJ whole genome shotgun (WGS) entry which is preliminary data.</text>
</comment>
<proteinExistence type="predicted"/>
<protein>
    <submittedName>
        <fullName evidence="2">Spore gernimation protein GerPA</fullName>
    </submittedName>
</protein>
<evidence type="ECO:0000313" key="3">
    <source>
        <dbReference type="Proteomes" id="UP000190188"/>
    </source>
</evidence>
<dbReference type="AlphaFoldDB" id="A0A1T2XD74"/>
<dbReference type="EMBL" id="MSZX01000005">
    <property type="protein sequence ID" value="OPA77778.1"/>
    <property type="molecule type" value="Genomic_DNA"/>
</dbReference>
<dbReference type="InterPro" id="IPR019618">
    <property type="entry name" value="Spore_germination_GerPA"/>
</dbReference>
<organism evidence="2 3">
    <name type="scientific">Paenibacillus selenitireducens</name>
    <dbReference type="NCBI Taxonomy" id="1324314"/>
    <lineage>
        <taxon>Bacteria</taxon>
        <taxon>Bacillati</taxon>
        <taxon>Bacillota</taxon>
        <taxon>Bacilli</taxon>
        <taxon>Bacillales</taxon>
        <taxon>Paenibacillaceae</taxon>
        <taxon>Paenibacillus</taxon>
    </lineage>
</organism>
<accession>A0A1T2XD74</accession>
<reference evidence="2 3" key="1">
    <citation type="submission" date="2017-01" db="EMBL/GenBank/DDBJ databases">
        <title>Genome analysis of Paenibacillus selenitrireducens ES3-24.</title>
        <authorList>
            <person name="Xu D."/>
            <person name="Yao R."/>
            <person name="Zheng S."/>
        </authorList>
    </citation>
    <scope>NUCLEOTIDE SEQUENCE [LARGE SCALE GENOMIC DNA]</scope>
    <source>
        <strain evidence="2 3">ES3-24</strain>
    </source>
</reference>
<sequence>MPSIVGNIKISSVGSSGVVLIGDTLQVSPESTNKSYGGSGSFNTGDFMTNNNAVSATNTWDSDVNDSNQSTFGNKGIV</sequence>